<organism evidence="3 4">
    <name type="scientific">Schinkia azotoformans LMG 9581</name>
    <dbReference type="NCBI Taxonomy" id="1131731"/>
    <lineage>
        <taxon>Bacteria</taxon>
        <taxon>Bacillati</taxon>
        <taxon>Bacillota</taxon>
        <taxon>Bacilli</taxon>
        <taxon>Bacillales</taxon>
        <taxon>Bacillaceae</taxon>
        <taxon>Calidifontibacillus/Schinkia group</taxon>
        <taxon>Schinkia</taxon>
    </lineage>
</organism>
<dbReference type="Proteomes" id="UP000006315">
    <property type="component" value="Unassembled WGS sequence"/>
</dbReference>
<feature type="transmembrane region" description="Helical" evidence="2">
    <location>
        <begin position="100"/>
        <end position="130"/>
    </location>
</feature>
<comment type="caution">
    <text evidence="3">The sequence shown here is derived from an EMBL/GenBank/DDBJ whole genome shotgun (WGS) entry which is preliminary data.</text>
</comment>
<reference evidence="3 4" key="1">
    <citation type="journal article" date="2012" name="Front. Microbiol.">
        <title>Redundancy and modularity in membrane-associated dissimilatory nitrate reduction in Bacillus.</title>
        <authorList>
            <person name="Heylen K."/>
            <person name="Keltjens J."/>
        </authorList>
    </citation>
    <scope>NUCLEOTIDE SEQUENCE [LARGE SCALE GENOMIC DNA]</scope>
    <source>
        <strain evidence="3 4">LMG 9581</strain>
    </source>
</reference>
<proteinExistence type="predicted"/>
<dbReference type="PATRIC" id="fig|1131731.3.peg.4315"/>
<evidence type="ECO:0000256" key="1">
    <source>
        <dbReference type="SAM" id="MobiDB-lite"/>
    </source>
</evidence>
<name>K6D2V0_SCHAZ</name>
<feature type="transmembrane region" description="Helical" evidence="2">
    <location>
        <begin position="142"/>
        <end position="161"/>
    </location>
</feature>
<dbReference type="STRING" id="1131731.BAZO_21148"/>
<feature type="compositionally biased region" description="Basic and acidic residues" evidence="1">
    <location>
        <begin position="1"/>
        <end position="11"/>
    </location>
</feature>
<dbReference type="InterPro" id="IPR055338">
    <property type="entry name" value="YqfX-like"/>
</dbReference>
<dbReference type="EMBL" id="AJLR01000160">
    <property type="protein sequence ID" value="EKN62383.1"/>
    <property type="molecule type" value="Genomic_DNA"/>
</dbReference>
<feature type="compositionally biased region" description="Basic and acidic residues" evidence="1">
    <location>
        <begin position="78"/>
        <end position="93"/>
    </location>
</feature>
<protein>
    <recommendedName>
        <fullName evidence="5">DUF4190 domain-containing protein</fullName>
    </recommendedName>
</protein>
<keyword evidence="2" id="KW-0472">Membrane</keyword>
<dbReference type="PANTHER" id="PTHR40040">
    <property type="entry name" value="SMALL HYDROPHOBIC PROTEIN-RELATED"/>
    <property type="match status" value="1"/>
</dbReference>
<evidence type="ECO:0000256" key="2">
    <source>
        <dbReference type="SAM" id="Phobius"/>
    </source>
</evidence>
<accession>K6D2V0</accession>
<feature type="region of interest" description="Disordered" evidence="1">
    <location>
        <begin position="1"/>
        <end position="96"/>
    </location>
</feature>
<keyword evidence="2" id="KW-1133">Transmembrane helix</keyword>
<evidence type="ECO:0000313" key="4">
    <source>
        <dbReference type="Proteomes" id="UP000006315"/>
    </source>
</evidence>
<evidence type="ECO:0008006" key="5">
    <source>
        <dbReference type="Google" id="ProtNLM"/>
    </source>
</evidence>
<evidence type="ECO:0000313" key="3">
    <source>
        <dbReference type="EMBL" id="EKN62383.1"/>
    </source>
</evidence>
<keyword evidence="2" id="KW-0812">Transmembrane</keyword>
<sequence>MAEQNFSEKNKNNKASIDDSQGISYENYENNFADITQAEKNNSEDYDLRDRNDWATTDADFSEETAAEVAPGLGYLGRADDTDRPRTFDRPTEEGTGGRVMGAIALALSILSLFYSPVLFGAAGIIVGFIARRRGANGLGNWAMGIGVVSLIIGLFIAPFFY</sequence>
<dbReference type="PANTHER" id="PTHR40040:SF1">
    <property type="entry name" value="MEMBRANE PROTEIN"/>
    <property type="match status" value="1"/>
</dbReference>
<dbReference type="AlphaFoldDB" id="K6D2V0"/>
<keyword evidence="4" id="KW-1185">Reference proteome</keyword>
<feature type="compositionally biased region" description="Basic and acidic residues" evidence="1">
    <location>
        <begin position="41"/>
        <end position="53"/>
    </location>
</feature>
<feature type="compositionally biased region" description="Polar residues" evidence="1">
    <location>
        <begin position="12"/>
        <end position="40"/>
    </location>
</feature>
<gene>
    <name evidence="3" type="ORF">BAZO_21148</name>
</gene>